<dbReference type="InterPro" id="IPR020843">
    <property type="entry name" value="ER"/>
</dbReference>
<keyword evidence="1" id="KW-0596">Phosphopantetheine</keyword>
<dbReference type="InterPro" id="IPR018201">
    <property type="entry name" value="Ketoacyl_synth_AS"/>
</dbReference>
<dbReference type="SMART" id="SM00826">
    <property type="entry name" value="PKS_DH"/>
    <property type="match status" value="1"/>
</dbReference>
<dbReference type="GO" id="GO:0006633">
    <property type="term" value="P:fatty acid biosynthetic process"/>
    <property type="evidence" value="ECO:0007669"/>
    <property type="project" value="InterPro"/>
</dbReference>
<evidence type="ECO:0000256" key="4">
    <source>
        <dbReference type="ARBA" id="ARBA00023002"/>
    </source>
</evidence>
<comment type="caution">
    <text evidence="10">The sequence shown here is derived from an EMBL/GenBank/DDBJ whole genome shotgun (WGS) entry which is preliminary data.</text>
</comment>
<dbReference type="GO" id="GO:0008270">
    <property type="term" value="F:zinc ion binding"/>
    <property type="evidence" value="ECO:0007669"/>
    <property type="project" value="InterPro"/>
</dbReference>
<feature type="domain" description="Carrier" evidence="7">
    <location>
        <begin position="2133"/>
        <end position="2210"/>
    </location>
</feature>
<dbReference type="Pfam" id="PF08240">
    <property type="entry name" value="ADH_N"/>
    <property type="match status" value="1"/>
</dbReference>
<dbReference type="SUPFAM" id="SSF47336">
    <property type="entry name" value="ACP-like"/>
    <property type="match status" value="1"/>
</dbReference>
<dbReference type="Pfam" id="PF14765">
    <property type="entry name" value="PS-DH"/>
    <property type="match status" value="1"/>
</dbReference>
<dbReference type="PROSITE" id="PS00012">
    <property type="entry name" value="PHOSPHOPANTETHEINE"/>
    <property type="match status" value="1"/>
</dbReference>
<dbReference type="GO" id="GO:0016491">
    <property type="term" value="F:oxidoreductase activity"/>
    <property type="evidence" value="ECO:0007669"/>
    <property type="project" value="UniProtKB-KW"/>
</dbReference>
<proteinExistence type="predicted"/>
<dbReference type="PROSITE" id="PS52019">
    <property type="entry name" value="PKS_MFAS_DH"/>
    <property type="match status" value="1"/>
</dbReference>
<dbReference type="PANTHER" id="PTHR43775">
    <property type="entry name" value="FATTY ACID SYNTHASE"/>
    <property type="match status" value="1"/>
</dbReference>
<dbReference type="InterPro" id="IPR011032">
    <property type="entry name" value="GroES-like_sf"/>
</dbReference>
<dbReference type="SMART" id="SM00823">
    <property type="entry name" value="PKS_PP"/>
    <property type="match status" value="1"/>
</dbReference>
<dbReference type="Gene3D" id="3.40.50.720">
    <property type="entry name" value="NAD(P)-binding Rossmann-like Domain"/>
    <property type="match status" value="2"/>
</dbReference>
<dbReference type="InterPro" id="IPR013154">
    <property type="entry name" value="ADH-like_N"/>
</dbReference>
<dbReference type="PROSITE" id="PS01162">
    <property type="entry name" value="QOR_ZETA_CRYSTAL"/>
    <property type="match status" value="1"/>
</dbReference>
<dbReference type="InterPro" id="IPR006162">
    <property type="entry name" value="Ppantetheine_attach_site"/>
</dbReference>
<dbReference type="Pfam" id="PF13602">
    <property type="entry name" value="ADH_zinc_N_2"/>
    <property type="match status" value="1"/>
</dbReference>
<dbReference type="SMART" id="SM00822">
    <property type="entry name" value="PKS_KR"/>
    <property type="match status" value="1"/>
</dbReference>
<dbReference type="InterPro" id="IPR049552">
    <property type="entry name" value="PKS_DH_N"/>
</dbReference>
<dbReference type="SUPFAM" id="SSF55048">
    <property type="entry name" value="Probable ACP-binding domain of malonyl-CoA ACP transacylase"/>
    <property type="match status" value="1"/>
</dbReference>
<dbReference type="InterPro" id="IPR020807">
    <property type="entry name" value="PKS_DH"/>
</dbReference>
<evidence type="ECO:0000256" key="3">
    <source>
        <dbReference type="ARBA" id="ARBA00022679"/>
    </source>
</evidence>
<dbReference type="SMART" id="SM00829">
    <property type="entry name" value="PKS_ER"/>
    <property type="match status" value="1"/>
</dbReference>
<dbReference type="SMART" id="SM00825">
    <property type="entry name" value="PKS_KS"/>
    <property type="match status" value="1"/>
</dbReference>
<dbReference type="SUPFAM" id="SSF50129">
    <property type="entry name" value="GroES-like"/>
    <property type="match status" value="1"/>
</dbReference>
<evidence type="ECO:0000256" key="1">
    <source>
        <dbReference type="ARBA" id="ARBA00022450"/>
    </source>
</evidence>
<keyword evidence="4" id="KW-0560">Oxidoreductase</keyword>
<dbReference type="InterPro" id="IPR032821">
    <property type="entry name" value="PKS_assoc"/>
</dbReference>
<keyword evidence="5" id="KW-0511">Multifunctional enzyme</keyword>
<dbReference type="InterPro" id="IPR014030">
    <property type="entry name" value="Ketoacyl_synth_N"/>
</dbReference>
<dbReference type="InterPro" id="IPR036291">
    <property type="entry name" value="NAD(P)-bd_dom_sf"/>
</dbReference>
<dbReference type="InterPro" id="IPR042104">
    <property type="entry name" value="PKS_dehydratase_sf"/>
</dbReference>
<reference evidence="10" key="2">
    <citation type="submission" date="2023-06" db="EMBL/GenBank/DDBJ databases">
        <authorList>
            <consortium name="Lawrence Berkeley National Laboratory"/>
            <person name="Mondo S.J."/>
            <person name="Hensen N."/>
            <person name="Bonometti L."/>
            <person name="Westerberg I."/>
            <person name="Brannstrom I.O."/>
            <person name="Guillou S."/>
            <person name="Cros-Aarteil S."/>
            <person name="Calhoun S."/>
            <person name="Haridas S."/>
            <person name="Kuo A."/>
            <person name="Pangilinan J."/>
            <person name="Riley R."/>
            <person name="Labutti K."/>
            <person name="Andreopoulos B."/>
            <person name="Lipzen A."/>
            <person name="Chen C."/>
            <person name="Yanf M."/>
            <person name="Daum C."/>
            <person name="Ng V."/>
            <person name="Clum A."/>
            <person name="Steindorff A."/>
            <person name="Ohm R."/>
            <person name="Martin F."/>
            <person name="Silar P."/>
            <person name="Natvig D."/>
            <person name="Lalanne C."/>
            <person name="Gautier V."/>
            <person name="Ament-Velasquez S.L."/>
            <person name="Kruys A."/>
            <person name="Hutchinson M.I."/>
            <person name="Powell A.J."/>
            <person name="Barry K."/>
            <person name="Miller A.N."/>
            <person name="Grigoriev I.V."/>
            <person name="Debuchy R."/>
            <person name="Gladieux P."/>
            <person name="Thoren M.H."/>
            <person name="Johannesson H."/>
        </authorList>
    </citation>
    <scope>NUCLEOTIDE SEQUENCE</scope>
    <source>
        <strain evidence="10">PSN324</strain>
    </source>
</reference>
<dbReference type="Pfam" id="PF00698">
    <property type="entry name" value="Acyl_transf_1"/>
    <property type="match status" value="1"/>
</dbReference>
<dbReference type="EMBL" id="MU864946">
    <property type="protein sequence ID" value="KAK4464715.1"/>
    <property type="molecule type" value="Genomic_DNA"/>
</dbReference>
<dbReference type="Pfam" id="PF00109">
    <property type="entry name" value="ketoacyl-synt"/>
    <property type="match status" value="1"/>
</dbReference>
<dbReference type="InterPro" id="IPR014043">
    <property type="entry name" value="Acyl_transferase_dom"/>
</dbReference>
<dbReference type="InterPro" id="IPR049900">
    <property type="entry name" value="PKS_mFAS_DH"/>
</dbReference>
<feature type="domain" description="PKS/mFAS DH" evidence="9">
    <location>
        <begin position="944"/>
        <end position="1259"/>
    </location>
</feature>
<keyword evidence="3" id="KW-0808">Transferase</keyword>
<dbReference type="FunFam" id="3.40.50.720:FF:000209">
    <property type="entry name" value="Polyketide synthase Pks12"/>
    <property type="match status" value="1"/>
</dbReference>
<dbReference type="Gene3D" id="3.10.129.110">
    <property type="entry name" value="Polyketide synthase dehydratase"/>
    <property type="match status" value="1"/>
</dbReference>
<dbReference type="SUPFAM" id="SSF51735">
    <property type="entry name" value="NAD(P)-binding Rossmann-fold domains"/>
    <property type="match status" value="2"/>
</dbReference>
<feature type="domain" description="Ketosynthase family 3 (KS3)" evidence="8">
    <location>
        <begin position="14"/>
        <end position="447"/>
    </location>
</feature>
<accession>A0AAV9HXQ1</accession>
<dbReference type="InterPro" id="IPR013968">
    <property type="entry name" value="PKS_KR"/>
</dbReference>
<dbReference type="PANTHER" id="PTHR43775:SF13">
    <property type="entry name" value="POLYKETIDE SYNTHASE 1"/>
    <property type="match status" value="1"/>
</dbReference>
<name>A0AAV9HXQ1_9PEZI</name>
<dbReference type="CDD" id="cd05195">
    <property type="entry name" value="enoyl_red"/>
    <property type="match status" value="1"/>
</dbReference>
<dbReference type="InterPro" id="IPR014031">
    <property type="entry name" value="Ketoacyl_synth_C"/>
</dbReference>
<evidence type="ECO:0000256" key="5">
    <source>
        <dbReference type="ARBA" id="ARBA00023268"/>
    </source>
</evidence>
<dbReference type="GO" id="GO:0004315">
    <property type="term" value="F:3-oxoacyl-[acyl-carrier-protein] synthase activity"/>
    <property type="evidence" value="ECO:0007669"/>
    <property type="project" value="InterPro"/>
</dbReference>
<dbReference type="InterPro" id="IPR057326">
    <property type="entry name" value="KR_dom"/>
</dbReference>
<sequence length="2216" mass="240197">MASGNGINGAAKPPQPIAIVGMACRLPGNVSTVDDFWRLMSMARDGWCEIPKDRCFNADAYYHPNPNKKGCVNTKAGYFLQHDPTLFDAPFFSMTRQEAEAMDPQQRMLLETTYEALETAGIPKESIIGKKVGVFVGGAPSDYHIGALRDLDTVPMFDSTGNHPAILAGRISYFFDLRGPAVVLDTACSSSLYALHSAVQSIRSGESEQAIVAACHLNFQPDNWVSMSMGHLFSDSGKTHAFDNRAKSGFVRGEGAGALILKPLDQALKDNDKIRAVILNSGTNQDGRSAGITSPNGAAQEQLMRDVYAGAGISVNDVGFVEAHGTGTKVGDPIEATAIYNVFGKNRPATKANGRKQPPLYIGSVKSNIGHLENASGIMSVIKAALMLERGFILPNVNFETPNENIPLDEWNMKVPTTQRPWPKDKKYISCNNFGFGGSNAHCVLERAPLPPAPAPATSSIQTQASGDPQQRIFVLSANDEAAAKKLIRNLVVFLEEHPEMFQTTVTRNLAYTLCQRRSHLPWRVALGGSSMNDLVEAMNKLDIKPVRALSHDPKIAFAYTGQGAQWYGMGRELIQAYPIFADTIREADSCLRELGANFSLLEELQRDKASSKVDQAHISQPICTAVQLGLTNLLGTWGVRPESVTGHSSGEIGAAYAAGALTMDAAMAVAYHRGQDVVRLREKYPNLRGSMMAVGAGAEDVRPLLKVLRNGVATIACENSPGSVTVSGDEPAIDELAAVLEAKQVFNRKLRVDVAYHSKHMSLIAQTYMNALSKVEIKPVDKGVRFFSSLHGRLVELSTIDASYWVDNLVCPVLFSSASRALLLEGGERGPPDVIVELGPHAALQGPIKQVFQGVIGKLAIAATYLPTLIRGKDAAATMIELAGSLYIKGQDLNFAAINREDQPQPTPPTLYADFSPYPWSYQKYWIESRITRQHRTKPFRRHDLLGNLTAASNNELYPVWRNILSIDDVPWLVDYQMSSLVTFPFAGFICMAVEAASQRAQLRGAKQPADNFTLREVQVKRPLILQDGCEYEIMLSLSPYAEGTRSYSDDWDDFRICSYDKEKGWTEHCRGLVSVTRRKTAAVGSDVARFRQGEKLCREEVDTQAFYKELRGMGAIYGPTFRKLRDIRVGDETSVAIVDVVDTQPEMPLQHQSPFIVHPSVLDQILQMTYSVLGAGRGKLESLYLPTLIKELHIGPQACALKPGDVLHAITRGAPPDQGAPRPINFTKHVLLSPNDNEPIMSFLETQLTPVRGVSSHDNAPRDLCFKLAWEPKPESQGSEKPLSDIPVTIISERSPHDDLLVSLVRELLEHTGRAPSIQPLARWSANTNPNEVNVILTELDYPLLSNFTEDSFSKVQQLLLRSRGTLWVTCGSYKVCTNPDSNMASGLLRTLRSETAAAAAMLDLDPTSTLTSKEQSSLIVQALEGMLGAENADMEYADQDGSLVVPRIVDDDETNLFVHRELNPAAPYPQDYDPATDKRRLTLAIETPGALDTLYFADAAERPLKDQEIEVEVAATGMNFKDVVISMGQLASPYIGVECSGTVSRVGAGVPTLAVGDRVCAMSDGAYGTFAYCAATSAARIPDDMSFEVAASIPVVYCTAHYGLIELARLSAGEKVLIHAAAGGVGQAAIQLARMVGAEIFATVGSPDKKKWIMEQYGIPDDRILSSRDGSFGPAIRKLTQGAGVDVVINSLAGDLLKETWDCLAPFGRFIEIGKRDITNNTRLEIAKFDSNVTFASVDLTLVAAARPQMMDKTLRAIMSLMDAQRVRPIGPITVFGLSDVEKAFRLLQSGKTMGKLVVVPKRGEANKIRATHPTNNRAVAGKSLREDATYLVVGGTGGLGRLLARWMVSQGARSIVLLSRSGRVEGTLAELIREQKQKSGANILVKACDVGDISSVQSLVVQIVADGLPPIRGVIHAGMVLRDVLFEKMTWRDYQDVIRSKVAGTWNVHNALLSSRLDFFIALSSVAGVVGNRGQAAYAAANTFLDAFARYRHGLGLPATSIDLTAVQDVGHLAEADAERKAQILQNFGGECAGIFEAEVLALIRAGMLGKLKAWCSDHCVTGVGLYDGIDPNNLPYFAGDAKFRHLRDAMITTPTGSADSTGGADANVPAHSVAYVSSAVRSASSPEKLLEVVTAGLAAKLAAIIMIPVSDIDSSRSVTEYGLDSLNAIEMRNWVTKAIGANLQVLELLTAGSLTNLAALVLKKREAQIGK</sequence>
<dbReference type="SMART" id="SM00827">
    <property type="entry name" value="PKS_AT"/>
    <property type="match status" value="1"/>
</dbReference>
<comment type="caution">
    <text evidence="6">Lacks conserved residue(s) required for the propagation of feature annotation.</text>
</comment>
<evidence type="ECO:0000256" key="2">
    <source>
        <dbReference type="ARBA" id="ARBA00022553"/>
    </source>
</evidence>
<feature type="region of interest" description="C-terminal hotdog fold" evidence="6">
    <location>
        <begin position="1100"/>
        <end position="1259"/>
    </location>
</feature>
<evidence type="ECO:0000259" key="8">
    <source>
        <dbReference type="PROSITE" id="PS52004"/>
    </source>
</evidence>
<dbReference type="Gene3D" id="3.40.47.10">
    <property type="match status" value="1"/>
</dbReference>
<evidence type="ECO:0000313" key="11">
    <source>
        <dbReference type="Proteomes" id="UP001321749"/>
    </source>
</evidence>
<dbReference type="InterPro" id="IPR049551">
    <property type="entry name" value="PKS_DH_C"/>
</dbReference>
<dbReference type="PROSITE" id="PS00606">
    <property type="entry name" value="KS3_1"/>
    <property type="match status" value="1"/>
</dbReference>
<dbReference type="SUPFAM" id="SSF52151">
    <property type="entry name" value="FabD/lysophospholipase-like"/>
    <property type="match status" value="1"/>
</dbReference>
<dbReference type="InterPro" id="IPR020841">
    <property type="entry name" value="PKS_Beta-ketoAc_synthase_dom"/>
</dbReference>
<evidence type="ECO:0000259" key="9">
    <source>
        <dbReference type="PROSITE" id="PS52019"/>
    </source>
</evidence>
<feature type="region of interest" description="N-terminal hotdog fold" evidence="6">
    <location>
        <begin position="944"/>
        <end position="1082"/>
    </location>
</feature>
<dbReference type="PROSITE" id="PS52004">
    <property type="entry name" value="KS3_2"/>
    <property type="match status" value="1"/>
</dbReference>
<organism evidence="10 11">
    <name type="scientific">Cladorrhinum samala</name>
    <dbReference type="NCBI Taxonomy" id="585594"/>
    <lineage>
        <taxon>Eukaryota</taxon>
        <taxon>Fungi</taxon>
        <taxon>Dikarya</taxon>
        <taxon>Ascomycota</taxon>
        <taxon>Pezizomycotina</taxon>
        <taxon>Sordariomycetes</taxon>
        <taxon>Sordariomycetidae</taxon>
        <taxon>Sordariales</taxon>
        <taxon>Podosporaceae</taxon>
        <taxon>Cladorrhinum</taxon>
    </lineage>
</organism>
<keyword evidence="11" id="KW-1185">Reference proteome</keyword>
<dbReference type="Pfam" id="PF16197">
    <property type="entry name" value="KAsynt_C_assoc"/>
    <property type="match status" value="1"/>
</dbReference>
<dbReference type="Pfam" id="PF23114">
    <property type="entry name" value="NAD-bd_HRPKS_sdrA"/>
    <property type="match status" value="1"/>
</dbReference>
<evidence type="ECO:0000313" key="10">
    <source>
        <dbReference type="EMBL" id="KAK4464715.1"/>
    </source>
</evidence>
<dbReference type="PROSITE" id="PS50075">
    <property type="entry name" value="CARRIER"/>
    <property type="match status" value="1"/>
</dbReference>
<evidence type="ECO:0000259" key="7">
    <source>
        <dbReference type="PROSITE" id="PS50075"/>
    </source>
</evidence>
<dbReference type="SUPFAM" id="SSF53901">
    <property type="entry name" value="Thiolase-like"/>
    <property type="match status" value="1"/>
</dbReference>
<dbReference type="GO" id="GO:0030639">
    <property type="term" value="P:polyketide biosynthetic process"/>
    <property type="evidence" value="ECO:0007669"/>
    <property type="project" value="UniProtKB-ARBA"/>
</dbReference>
<dbReference type="Pfam" id="PF23297">
    <property type="entry name" value="ACP_SdgA_C"/>
    <property type="match status" value="1"/>
</dbReference>
<dbReference type="InterPro" id="IPR001227">
    <property type="entry name" value="Ac_transferase_dom_sf"/>
</dbReference>
<dbReference type="Proteomes" id="UP001321749">
    <property type="component" value="Unassembled WGS sequence"/>
</dbReference>
<dbReference type="CDD" id="cd00833">
    <property type="entry name" value="PKS"/>
    <property type="match status" value="1"/>
</dbReference>
<dbReference type="InterPro" id="IPR016035">
    <property type="entry name" value="Acyl_Trfase/lysoPLipase"/>
</dbReference>
<dbReference type="InterPro" id="IPR036736">
    <property type="entry name" value="ACP-like_sf"/>
</dbReference>
<dbReference type="GO" id="GO:0004312">
    <property type="term" value="F:fatty acid synthase activity"/>
    <property type="evidence" value="ECO:0007669"/>
    <property type="project" value="TreeGrafter"/>
</dbReference>
<dbReference type="Pfam" id="PF08659">
    <property type="entry name" value="KR"/>
    <property type="match status" value="1"/>
</dbReference>
<dbReference type="InterPro" id="IPR056501">
    <property type="entry name" value="NAD-bd_HRPKS_sdrA"/>
</dbReference>
<dbReference type="InterPro" id="IPR009081">
    <property type="entry name" value="PP-bd_ACP"/>
</dbReference>
<dbReference type="InterPro" id="IPR002364">
    <property type="entry name" value="Quin_OxRdtase/zeta-crystal_CS"/>
</dbReference>
<keyword evidence="2" id="KW-0597">Phosphoprotein</keyword>
<dbReference type="InterPro" id="IPR016039">
    <property type="entry name" value="Thiolase-like"/>
</dbReference>
<dbReference type="Pfam" id="PF21089">
    <property type="entry name" value="PKS_DH_N"/>
    <property type="match status" value="1"/>
</dbReference>
<dbReference type="Gene3D" id="1.10.1200.10">
    <property type="entry name" value="ACP-like"/>
    <property type="match status" value="1"/>
</dbReference>
<dbReference type="GO" id="GO:0031177">
    <property type="term" value="F:phosphopantetheine binding"/>
    <property type="evidence" value="ECO:0007669"/>
    <property type="project" value="InterPro"/>
</dbReference>
<dbReference type="InterPro" id="IPR020806">
    <property type="entry name" value="PKS_PP-bd"/>
</dbReference>
<dbReference type="GO" id="GO:1901336">
    <property type="term" value="P:lactone biosynthetic process"/>
    <property type="evidence" value="ECO:0007669"/>
    <property type="project" value="UniProtKB-ARBA"/>
</dbReference>
<protein>
    <submittedName>
        <fullName evidence="10">Polyketide synthase protein</fullName>
    </submittedName>
</protein>
<dbReference type="InterPro" id="IPR050091">
    <property type="entry name" value="PKS_NRPS_Biosynth_Enz"/>
</dbReference>
<dbReference type="Gene3D" id="3.40.366.10">
    <property type="entry name" value="Malonyl-Coenzyme A Acyl Carrier Protein, domain 2"/>
    <property type="match status" value="1"/>
</dbReference>
<dbReference type="InterPro" id="IPR016036">
    <property type="entry name" value="Malonyl_transacylase_ACP-bd"/>
</dbReference>
<gene>
    <name evidence="10" type="ORF">QBC42DRAFT_318385</name>
</gene>
<evidence type="ECO:0000256" key="6">
    <source>
        <dbReference type="PROSITE-ProRule" id="PRU01363"/>
    </source>
</evidence>
<reference evidence="10" key="1">
    <citation type="journal article" date="2023" name="Mol. Phylogenet. Evol.">
        <title>Genome-scale phylogeny and comparative genomics of the fungal order Sordariales.</title>
        <authorList>
            <person name="Hensen N."/>
            <person name="Bonometti L."/>
            <person name="Westerberg I."/>
            <person name="Brannstrom I.O."/>
            <person name="Guillou S."/>
            <person name="Cros-Aarteil S."/>
            <person name="Calhoun S."/>
            <person name="Haridas S."/>
            <person name="Kuo A."/>
            <person name="Mondo S."/>
            <person name="Pangilinan J."/>
            <person name="Riley R."/>
            <person name="LaButti K."/>
            <person name="Andreopoulos B."/>
            <person name="Lipzen A."/>
            <person name="Chen C."/>
            <person name="Yan M."/>
            <person name="Daum C."/>
            <person name="Ng V."/>
            <person name="Clum A."/>
            <person name="Steindorff A."/>
            <person name="Ohm R.A."/>
            <person name="Martin F."/>
            <person name="Silar P."/>
            <person name="Natvig D.O."/>
            <person name="Lalanne C."/>
            <person name="Gautier V."/>
            <person name="Ament-Velasquez S.L."/>
            <person name="Kruys A."/>
            <person name="Hutchinson M.I."/>
            <person name="Powell A.J."/>
            <person name="Barry K."/>
            <person name="Miller A.N."/>
            <person name="Grigoriev I.V."/>
            <person name="Debuchy R."/>
            <person name="Gladieux P."/>
            <person name="Hiltunen Thoren M."/>
            <person name="Johannesson H."/>
        </authorList>
    </citation>
    <scope>NUCLEOTIDE SEQUENCE</scope>
    <source>
        <strain evidence="10">PSN324</strain>
    </source>
</reference>
<dbReference type="Gene3D" id="3.90.180.10">
    <property type="entry name" value="Medium-chain alcohol dehydrogenases, catalytic domain"/>
    <property type="match status" value="1"/>
</dbReference>
<dbReference type="Pfam" id="PF02801">
    <property type="entry name" value="Ketoacyl-synt_C"/>
    <property type="match status" value="1"/>
</dbReference>